<comment type="caution">
    <text evidence="2">The sequence shown here is derived from an EMBL/GenBank/DDBJ whole genome shotgun (WGS) entry which is preliminary data.</text>
</comment>
<proteinExistence type="predicted"/>
<dbReference type="AlphaFoldDB" id="A0ABD2PXE6"/>
<accession>A0ABD2PXE6</accession>
<sequence length="210" mass="22747">MSSKSRHNPVEPLTVVTSPCRLPRSPHAQAPSHSPDFHFQHSRTRNNSGDNEVASLYEKVGVFSISASPVDLQSYSKSFSGRTRYLSPIGLRNLNANSNISSRIPSYPVSYTPPPSLDASKGFKRAPALSIAENNARLRESWLLKPITPRCGSVDTVSRRQKSLSEVLSAGSSSFESSSPAGSESTSNSTSPRSALISPFSRMPERVLNS</sequence>
<feature type="region of interest" description="Disordered" evidence="1">
    <location>
        <begin position="1"/>
        <end position="51"/>
    </location>
</feature>
<keyword evidence="3" id="KW-1185">Reference proteome</keyword>
<gene>
    <name evidence="2" type="ORF">Ciccas_009656</name>
</gene>
<dbReference type="Proteomes" id="UP001626550">
    <property type="component" value="Unassembled WGS sequence"/>
</dbReference>
<protein>
    <submittedName>
        <fullName evidence="2">Uncharacterized protein</fullName>
    </submittedName>
</protein>
<reference evidence="2 3" key="1">
    <citation type="submission" date="2024-11" db="EMBL/GenBank/DDBJ databases">
        <title>Adaptive evolution of stress response genes in parasites aligns with host niche diversity.</title>
        <authorList>
            <person name="Hahn C."/>
            <person name="Resl P."/>
        </authorList>
    </citation>
    <scope>NUCLEOTIDE SEQUENCE [LARGE SCALE GENOMIC DNA]</scope>
    <source>
        <strain evidence="2">EGGRZ-B1_66</strain>
        <tissue evidence="2">Body</tissue>
    </source>
</reference>
<evidence type="ECO:0000313" key="3">
    <source>
        <dbReference type="Proteomes" id="UP001626550"/>
    </source>
</evidence>
<evidence type="ECO:0000256" key="1">
    <source>
        <dbReference type="SAM" id="MobiDB-lite"/>
    </source>
</evidence>
<feature type="compositionally biased region" description="Low complexity" evidence="1">
    <location>
        <begin position="168"/>
        <end position="194"/>
    </location>
</feature>
<evidence type="ECO:0000313" key="2">
    <source>
        <dbReference type="EMBL" id="KAL3311758.1"/>
    </source>
</evidence>
<feature type="region of interest" description="Disordered" evidence="1">
    <location>
        <begin position="168"/>
        <end position="210"/>
    </location>
</feature>
<organism evidence="2 3">
    <name type="scientific">Cichlidogyrus casuarinus</name>
    <dbReference type="NCBI Taxonomy" id="1844966"/>
    <lineage>
        <taxon>Eukaryota</taxon>
        <taxon>Metazoa</taxon>
        <taxon>Spiralia</taxon>
        <taxon>Lophotrochozoa</taxon>
        <taxon>Platyhelminthes</taxon>
        <taxon>Monogenea</taxon>
        <taxon>Monopisthocotylea</taxon>
        <taxon>Dactylogyridea</taxon>
        <taxon>Ancyrocephalidae</taxon>
        <taxon>Cichlidogyrus</taxon>
    </lineage>
</organism>
<dbReference type="EMBL" id="JBJKFK010002030">
    <property type="protein sequence ID" value="KAL3311758.1"/>
    <property type="molecule type" value="Genomic_DNA"/>
</dbReference>
<name>A0ABD2PXE6_9PLAT</name>